<organism evidence="18 19">
    <name type="scientific">Sporosarcina thermotolerans</name>
    <dbReference type="NCBI Taxonomy" id="633404"/>
    <lineage>
        <taxon>Bacteria</taxon>
        <taxon>Bacillati</taxon>
        <taxon>Bacillota</taxon>
        <taxon>Bacilli</taxon>
        <taxon>Bacillales</taxon>
        <taxon>Caryophanaceae</taxon>
        <taxon>Sporosarcina</taxon>
    </lineage>
</organism>
<evidence type="ECO:0000256" key="5">
    <source>
        <dbReference type="ARBA" id="ARBA00007383"/>
    </source>
</evidence>
<dbReference type="CDD" id="cd07182">
    <property type="entry name" value="RNase_HII_bacteria_HII_like"/>
    <property type="match status" value="1"/>
</dbReference>
<evidence type="ECO:0000256" key="10">
    <source>
        <dbReference type="ARBA" id="ARBA00022723"/>
    </source>
</evidence>
<name>A0AAW9A987_9BACL</name>
<dbReference type="GO" id="GO:0032299">
    <property type="term" value="C:ribonuclease H2 complex"/>
    <property type="evidence" value="ECO:0007669"/>
    <property type="project" value="TreeGrafter"/>
</dbReference>
<evidence type="ECO:0000256" key="8">
    <source>
        <dbReference type="ARBA" id="ARBA00022490"/>
    </source>
</evidence>
<keyword evidence="8 14" id="KW-0963">Cytoplasm</keyword>
<dbReference type="InterPro" id="IPR036397">
    <property type="entry name" value="RNaseH_sf"/>
</dbReference>
<dbReference type="GO" id="GO:0043137">
    <property type="term" value="P:DNA replication, removal of RNA primer"/>
    <property type="evidence" value="ECO:0007669"/>
    <property type="project" value="TreeGrafter"/>
</dbReference>
<reference evidence="18 19" key="1">
    <citation type="submission" date="2023-06" db="EMBL/GenBank/DDBJ databases">
        <title>Sporosarcina sp. nov., isolated from Korean traditional fermented seafood 'Jeotgal'.</title>
        <authorList>
            <person name="Yang A.I."/>
            <person name="Shin N.-R."/>
        </authorList>
    </citation>
    <scope>NUCLEOTIDE SEQUENCE [LARGE SCALE GENOMIC DNA]</scope>
    <source>
        <strain evidence="18 19">KCTC43456</strain>
    </source>
</reference>
<dbReference type="EMBL" id="JAUBDJ010000001">
    <property type="protein sequence ID" value="MDW0115751.1"/>
    <property type="molecule type" value="Genomic_DNA"/>
</dbReference>
<dbReference type="SUPFAM" id="SSF53098">
    <property type="entry name" value="Ribonuclease H-like"/>
    <property type="match status" value="1"/>
</dbReference>
<evidence type="ECO:0000256" key="12">
    <source>
        <dbReference type="ARBA" id="ARBA00022801"/>
    </source>
</evidence>
<evidence type="ECO:0000256" key="9">
    <source>
        <dbReference type="ARBA" id="ARBA00022722"/>
    </source>
</evidence>
<evidence type="ECO:0000256" key="4">
    <source>
        <dbReference type="ARBA" id="ARBA00004496"/>
    </source>
</evidence>
<protein>
    <recommendedName>
        <fullName evidence="7 14">Ribonuclease HII</fullName>
        <shortName evidence="14">RNase HII</shortName>
        <ecNumber evidence="6 14">3.1.26.4</ecNumber>
    </recommendedName>
</protein>
<evidence type="ECO:0000256" key="2">
    <source>
        <dbReference type="ARBA" id="ARBA00001946"/>
    </source>
</evidence>
<comment type="function">
    <text evidence="3 14 16">Endonuclease that specifically degrades the RNA of RNA-DNA hybrids.</text>
</comment>
<evidence type="ECO:0000256" key="7">
    <source>
        <dbReference type="ARBA" id="ARBA00019179"/>
    </source>
</evidence>
<dbReference type="PANTHER" id="PTHR10954:SF18">
    <property type="entry name" value="RIBONUCLEASE HII"/>
    <property type="match status" value="1"/>
</dbReference>
<dbReference type="Gene3D" id="3.30.420.10">
    <property type="entry name" value="Ribonuclease H-like superfamily/Ribonuclease H"/>
    <property type="match status" value="1"/>
</dbReference>
<comment type="cofactor">
    <cofactor evidence="2">
        <name>Mg(2+)</name>
        <dbReference type="ChEBI" id="CHEBI:18420"/>
    </cofactor>
</comment>
<evidence type="ECO:0000256" key="3">
    <source>
        <dbReference type="ARBA" id="ARBA00004065"/>
    </source>
</evidence>
<dbReference type="InterPro" id="IPR001352">
    <property type="entry name" value="RNase_HII/HIII"/>
</dbReference>
<dbReference type="GO" id="GO:0030145">
    <property type="term" value="F:manganese ion binding"/>
    <property type="evidence" value="ECO:0007669"/>
    <property type="project" value="UniProtKB-UniRule"/>
</dbReference>
<dbReference type="EC" id="3.1.26.4" evidence="6 14"/>
<evidence type="ECO:0000256" key="6">
    <source>
        <dbReference type="ARBA" id="ARBA00012180"/>
    </source>
</evidence>
<dbReference type="AlphaFoldDB" id="A0AAW9A987"/>
<dbReference type="Pfam" id="PF01351">
    <property type="entry name" value="RNase_HII"/>
    <property type="match status" value="1"/>
</dbReference>
<keyword evidence="12 14" id="KW-0378">Hydrolase</keyword>
<evidence type="ECO:0000313" key="18">
    <source>
        <dbReference type="EMBL" id="MDW0115751.1"/>
    </source>
</evidence>
<evidence type="ECO:0000256" key="11">
    <source>
        <dbReference type="ARBA" id="ARBA00022759"/>
    </source>
</evidence>
<evidence type="ECO:0000256" key="13">
    <source>
        <dbReference type="ARBA" id="ARBA00023211"/>
    </source>
</evidence>
<feature type="domain" description="RNase H type-2" evidence="17">
    <location>
        <begin position="69"/>
        <end position="258"/>
    </location>
</feature>
<dbReference type="InterPro" id="IPR024567">
    <property type="entry name" value="RNase_HII/HIII_dom"/>
</dbReference>
<keyword evidence="13 14" id="KW-0464">Manganese</keyword>
<evidence type="ECO:0000259" key="17">
    <source>
        <dbReference type="PROSITE" id="PS51975"/>
    </source>
</evidence>
<evidence type="ECO:0000256" key="1">
    <source>
        <dbReference type="ARBA" id="ARBA00000077"/>
    </source>
</evidence>
<dbReference type="NCBIfam" id="NF000595">
    <property type="entry name" value="PRK00015.1-3"/>
    <property type="match status" value="1"/>
</dbReference>
<comment type="catalytic activity">
    <reaction evidence="1 14 15 16">
        <text>Endonucleolytic cleavage to 5'-phosphomonoester.</text>
        <dbReference type="EC" id="3.1.26.4"/>
    </reaction>
</comment>
<dbReference type="RefSeq" id="WP_317940114.1">
    <property type="nucleotide sequence ID" value="NZ_JAUBDJ010000001.1"/>
</dbReference>
<comment type="caution">
    <text evidence="18">The sequence shown here is derived from an EMBL/GenBank/DDBJ whole genome shotgun (WGS) entry which is preliminary data.</text>
</comment>
<evidence type="ECO:0000313" key="19">
    <source>
        <dbReference type="Proteomes" id="UP001271648"/>
    </source>
</evidence>
<evidence type="ECO:0000256" key="14">
    <source>
        <dbReference type="HAMAP-Rule" id="MF_00052"/>
    </source>
</evidence>
<keyword evidence="10 14" id="KW-0479">Metal-binding</keyword>
<dbReference type="GO" id="GO:0005737">
    <property type="term" value="C:cytoplasm"/>
    <property type="evidence" value="ECO:0007669"/>
    <property type="project" value="UniProtKB-SubCell"/>
</dbReference>
<dbReference type="Proteomes" id="UP001271648">
    <property type="component" value="Unassembled WGS sequence"/>
</dbReference>
<dbReference type="FunFam" id="3.30.420.10:FF:000006">
    <property type="entry name" value="Ribonuclease HII"/>
    <property type="match status" value="1"/>
</dbReference>
<dbReference type="InterPro" id="IPR012337">
    <property type="entry name" value="RNaseH-like_sf"/>
</dbReference>
<feature type="binding site" evidence="14 15">
    <location>
        <position position="76"/>
    </location>
    <ligand>
        <name>a divalent metal cation</name>
        <dbReference type="ChEBI" id="CHEBI:60240"/>
    </ligand>
</feature>
<gene>
    <name evidence="14" type="primary">rnhB</name>
    <name evidence="18" type="ORF">QTL97_02205</name>
</gene>
<dbReference type="GO" id="GO:0006298">
    <property type="term" value="P:mismatch repair"/>
    <property type="evidence" value="ECO:0007669"/>
    <property type="project" value="TreeGrafter"/>
</dbReference>
<dbReference type="GO" id="GO:0004523">
    <property type="term" value="F:RNA-DNA hybrid ribonuclease activity"/>
    <property type="evidence" value="ECO:0007669"/>
    <property type="project" value="UniProtKB-UniRule"/>
</dbReference>
<comment type="similarity">
    <text evidence="5 14 16">Belongs to the RNase HII family.</text>
</comment>
<feature type="binding site" evidence="14 15">
    <location>
        <position position="168"/>
    </location>
    <ligand>
        <name>a divalent metal cation</name>
        <dbReference type="ChEBI" id="CHEBI:60240"/>
    </ligand>
</feature>
<dbReference type="PROSITE" id="PS51975">
    <property type="entry name" value="RNASE_H_2"/>
    <property type="match status" value="1"/>
</dbReference>
<sequence length="259" mass="29132">MKTIKEISERLKSTEIPQQWMKELETDHRIGVKTELERWYRKFEKKQQLKKMLQEKIDFDDSYKVADTELVAGVDEAGRGPLAGPVVCAAVILPDEVDCLLGLDDSKKTPKQERNRLASLIKEIAVSYSIHIQSAERIDSVNIYAATRESMETAVNNLSVYPSIVLADAMALKVNCRCESIIKGDAQSLAIAAASILAKTTRDDLMDELDTCYPMYQFKKNAGYGTPEHVEALRIHGPCAQHRKTFEPVKSILEGVMER</sequence>
<keyword evidence="19" id="KW-1185">Reference proteome</keyword>
<dbReference type="InterPro" id="IPR022898">
    <property type="entry name" value="RNase_HII"/>
</dbReference>
<evidence type="ECO:0000256" key="16">
    <source>
        <dbReference type="RuleBase" id="RU003515"/>
    </source>
</evidence>
<dbReference type="GO" id="GO:0003723">
    <property type="term" value="F:RNA binding"/>
    <property type="evidence" value="ECO:0007669"/>
    <property type="project" value="UniProtKB-UniRule"/>
</dbReference>
<feature type="binding site" evidence="14 15">
    <location>
        <position position="75"/>
    </location>
    <ligand>
        <name>a divalent metal cation</name>
        <dbReference type="ChEBI" id="CHEBI:60240"/>
    </ligand>
</feature>
<comment type="subcellular location">
    <subcellularLocation>
        <location evidence="4 14">Cytoplasm</location>
    </subcellularLocation>
</comment>
<keyword evidence="11 14" id="KW-0255">Endonuclease</keyword>
<accession>A0AAW9A987</accession>
<keyword evidence="9 14" id="KW-0540">Nuclease</keyword>
<dbReference type="HAMAP" id="MF_00052_B">
    <property type="entry name" value="RNase_HII_B"/>
    <property type="match status" value="1"/>
</dbReference>
<evidence type="ECO:0000256" key="15">
    <source>
        <dbReference type="PROSITE-ProRule" id="PRU01319"/>
    </source>
</evidence>
<proteinExistence type="inferred from homology"/>
<dbReference type="NCBIfam" id="NF000594">
    <property type="entry name" value="PRK00015.1-1"/>
    <property type="match status" value="1"/>
</dbReference>
<comment type="cofactor">
    <cofactor evidence="14 15">
        <name>Mn(2+)</name>
        <dbReference type="ChEBI" id="CHEBI:29035"/>
    </cofactor>
    <cofactor evidence="14 15">
        <name>Mg(2+)</name>
        <dbReference type="ChEBI" id="CHEBI:18420"/>
    </cofactor>
    <text evidence="14 15">Manganese or magnesium. Binds 1 divalent metal ion per monomer in the absence of substrate. May bind a second metal ion after substrate binding.</text>
</comment>
<dbReference type="PANTHER" id="PTHR10954">
    <property type="entry name" value="RIBONUCLEASE H2 SUBUNIT A"/>
    <property type="match status" value="1"/>
</dbReference>